<dbReference type="Proteomes" id="UP000177982">
    <property type="component" value="Unassembled WGS sequence"/>
</dbReference>
<dbReference type="AlphaFoldDB" id="A0A1G2L2F4"/>
<name>A0A1G2L2F4_9BACT</name>
<gene>
    <name evidence="2" type="ORF">A2934_04910</name>
</gene>
<dbReference type="GO" id="GO:0016226">
    <property type="term" value="P:iron-sulfur cluster assembly"/>
    <property type="evidence" value="ECO:0007669"/>
    <property type="project" value="InterPro"/>
</dbReference>
<organism evidence="2 3">
    <name type="scientific">Candidatus Sungbacteria bacterium RIFCSPLOWO2_01_FULL_47_10</name>
    <dbReference type="NCBI Taxonomy" id="1802276"/>
    <lineage>
        <taxon>Bacteria</taxon>
        <taxon>Candidatus Sungiibacteriota</taxon>
    </lineage>
</organism>
<accession>A0A1G2L2F4</accession>
<feature type="domain" description="NIF system FeS cluster assembly NifU N-terminal" evidence="1">
    <location>
        <begin position="6"/>
        <end position="118"/>
    </location>
</feature>
<protein>
    <recommendedName>
        <fullName evidence="1">NIF system FeS cluster assembly NifU N-terminal domain-containing protein</fullName>
    </recommendedName>
</protein>
<dbReference type="Gene3D" id="3.90.1010.10">
    <property type="match status" value="1"/>
</dbReference>
<dbReference type="GO" id="GO:0005506">
    <property type="term" value="F:iron ion binding"/>
    <property type="evidence" value="ECO:0007669"/>
    <property type="project" value="InterPro"/>
</dbReference>
<comment type="caution">
    <text evidence="2">The sequence shown here is derived from an EMBL/GenBank/DDBJ whole genome shotgun (WGS) entry which is preliminary data.</text>
</comment>
<evidence type="ECO:0000313" key="2">
    <source>
        <dbReference type="EMBL" id="OHA05835.1"/>
    </source>
</evidence>
<dbReference type="PANTHER" id="PTHR10093">
    <property type="entry name" value="IRON-SULFUR CLUSTER ASSEMBLY ENZYME NIFU HOMOLOG"/>
    <property type="match status" value="1"/>
</dbReference>
<evidence type="ECO:0000259" key="1">
    <source>
        <dbReference type="Pfam" id="PF01592"/>
    </source>
</evidence>
<dbReference type="EMBL" id="MHQO01000042">
    <property type="protein sequence ID" value="OHA05835.1"/>
    <property type="molecule type" value="Genomic_DNA"/>
</dbReference>
<reference evidence="2 3" key="1">
    <citation type="journal article" date="2016" name="Nat. Commun.">
        <title>Thousands of microbial genomes shed light on interconnected biogeochemical processes in an aquifer system.</title>
        <authorList>
            <person name="Anantharaman K."/>
            <person name="Brown C.T."/>
            <person name="Hug L.A."/>
            <person name="Sharon I."/>
            <person name="Castelle C.J."/>
            <person name="Probst A.J."/>
            <person name="Thomas B.C."/>
            <person name="Singh A."/>
            <person name="Wilkins M.J."/>
            <person name="Karaoz U."/>
            <person name="Brodie E.L."/>
            <person name="Williams K.H."/>
            <person name="Hubbard S.S."/>
            <person name="Banfield J.F."/>
        </authorList>
    </citation>
    <scope>NUCLEOTIDE SEQUENCE [LARGE SCALE GENOMIC DNA]</scope>
</reference>
<dbReference type="Pfam" id="PF01592">
    <property type="entry name" value="NifU_N"/>
    <property type="match status" value="1"/>
</dbReference>
<sequence>MNDSFYRDEILSHYHAPRNYGLRSGFDIEARGSNPLCGDSVTVMLKTKNGVVADACFESKGCVISRASASMFLEHIKGKPLDSVRSAGPADVTKLLGVAVMPARVKCATLVLDVLQTAGALS</sequence>
<dbReference type="CDD" id="cd06664">
    <property type="entry name" value="IscU_like"/>
    <property type="match status" value="1"/>
</dbReference>
<dbReference type="InterPro" id="IPR002871">
    <property type="entry name" value="NIF_FeS_clus_asmbl_NifU_N"/>
</dbReference>
<evidence type="ECO:0000313" key="3">
    <source>
        <dbReference type="Proteomes" id="UP000177982"/>
    </source>
</evidence>
<proteinExistence type="predicted"/>
<dbReference type="SUPFAM" id="SSF82649">
    <property type="entry name" value="SufE/NifU"/>
    <property type="match status" value="1"/>
</dbReference>
<dbReference type="GO" id="GO:0051536">
    <property type="term" value="F:iron-sulfur cluster binding"/>
    <property type="evidence" value="ECO:0007669"/>
    <property type="project" value="InterPro"/>
</dbReference>